<gene>
    <name evidence="2" type="ORF">Tsumi_13300</name>
</gene>
<dbReference type="InterPro" id="IPR001173">
    <property type="entry name" value="Glyco_trans_2-like"/>
</dbReference>
<dbReference type="CDD" id="cd00761">
    <property type="entry name" value="Glyco_tranf_GTA_type"/>
    <property type="match status" value="1"/>
</dbReference>
<dbReference type="PANTHER" id="PTHR22916">
    <property type="entry name" value="GLYCOSYLTRANSFERASE"/>
    <property type="match status" value="1"/>
</dbReference>
<dbReference type="RefSeq" id="WP_411915984.1">
    <property type="nucleotide sequence ID" value="NZ_BAAFSF010000004.1"/>
</dbReference>
<evidence type="ECO:0000313" key="2">
    <source>
        <dbReference type="EMBL" id="GAB1252224.1"/>
    </source>
</evidence>
<protein>
    <recommendedName>
        <fullName evidence="1">Glycosyltransferase 2-like domain-containing protein</fullName>
    </recommendedName>
</protein>
<proteinExistence type="predicted"/>
<evidence type="ECO:0000313" key="3">
    <source>
        <dbReference type="Proteomes" id="UP001628220"/>
    </source>
</evidence>
<feature type="domain" description="Glycosyltransferase 2-like" evidence="1">
    <location>
        <begin position="9"/>
        <end position="144"/>
    </location>
</feature>
<organism evidence="2 3">
    <name type="scientific">Porphyromonas miyakawae</name>
    <dbReference type="NCBI Taxonomy" id="3137470"/>
    <lineage>
        <taxon>Bacteria</taxon>
        <taxon>Pseudomonadati</taxon>
        <taxon>Bacteroidota</taxon>
        <taxon>Bacteroidia</taxon>
        <taxon>Bacteroidales</taxon>
        <taxon>Porphyromonadaceae</taxon>
        <taxon>Porphyromonas</taxon>
    </lineage>
</organism>
<name>A0ABQ0E3E8_9PORP</name>
<accession>A0ABQ0E3E8</accession>
<evidence type="ECO:0000259" key="1">
    <source>
        <dbReference type="Pfam" id="PF00535"/>
    </source>
</evidence>
<dbReference type="PANTHER" id="PTHR22916:SF3">
    <property type="entry name" value="UDP-GLCNAC:BETAGAL BETA-1,3-N-ACETYLGLUCOSAMINYLTRANSFERASE-LIKE PROTEIN 1"/>
    <property type="match status" value="1"/>
</dbReference>
<sequence>MYSHKPTVSIIIPLYCVEQYVAECIRSVLNQDYPALEVVVVDDDSPDRSAEIVSELFINENPLRHKLNMVKHPHNRGSAMARESGVQAAGGELLLFLDSDDYLITPNAVSLIVEKMLQEQADLLLYGWKELFRHSTRTSLPKHFSTSLALAIAIISGRVPGYLCNKCFRKDFFMQYARFFEGCDMWEDIVVTSICAYQAQRIAYLDTPLLMYRRTNENALTYRLTPKKLHSMQHQQGYLKEYFDKEALPQEQDALQEALHFMGLSILHTELSYSNYSRYKELLASHPPLQAYLRADGSLAARFSLMSIRLYNAGLRRLGYRVLRFKHYLLRLR</sequence>
<comment type="caution">
    <text evidence="2">The sequence shown here is derived from an EMBL/GenBank/DDBJ whole genome shotgun (WGS) entry which is preliminary data.</text>
</comment>
<keyword evidence="3" id="KW-1185">Reference proteome</keyword>
<reference evidence="2 3" key="1">
    <citation type="journal article" date="2025" name="Int. J. Syst. Evol. Microbiol.">
        <title>Desulfovibrio falkowii sp. nov., Porphyromonas miyakawae sp. nov., Mediterraneibacter flintii sp. nov. and Owariibacterium komagatae gen. nov., sp. nov., isolated from human faeces.</title>
        <authorList>
            <person name="Hamaguchi T."/>
            <person name="Ohara M."/>
            <person name="Hisatomi A."/>
            <person name="Sekiguchi K."/>
            <person name="Takeda J.I."/>
            <person name="Ueyama J."/>
            <person name="Ito M."/>
            <person name="Nishiwaki H."/>
            <person name="Ogi T."/>
            <person name="Hirayama M."/>
            <person name="Ohkuma M."/>
            <person name="Sakamoto M."/>
            <person name="Ohno K."/>
        </authorList>
    </citation>
    <scope>NUCLEOTIDE SEQUENCE [LARGE SCALE GENOMIC DNA]</scope>
    <source>
        <strain evidence="2 3">13CB11C</strain>
    </source>
</reference>
<dbReference type="InterPro" id="IPR029044">
    <property type="entry name" value="Nucleotide-diphossugar_trans"/>
</dbReference>
<dbReference type="Gene3D" id="3.90.550.10">
    <property type="entry name" value="Spore Coat Polysaccharide Biosynthesis Protein SpsA, Chain A"/>
    <property type="match status" value="1"/>
</dbReference>
<dbReference type="Pfam" id="PF00535">
    <property type="entry name" value="Glycos_transf_2"/>
    <property type="match status" value="1"/>
</dbReference>
<dbReference type="SUPFAM" id="SSF53448">
    <property type="entry name" value="Nucleotide-diphospho-sugar transferases"/>
    <property type="match status" value="1"/>
</dbReference>
<dbReference type="EMBL" id="BAAFSF010000004">
    <property type="protein sequence ID" value="GAB1252224.1"/>
    <property type="molecule type" value="Genomic_DNA"/>
</dbReference>
<dbReference type="Proteomes" id="UP001628220">
    <property type="component" value="Unassembled WGS sequence"/>
</dbReference>